<dbReference type="InterPro" id="IPR038291">
    <property type="entry name" value="SAP30_C_sf"/>
</dbReference>
<gene>
    <name evidence="9" type="ORF">OLUC0939_LOCUS4401</name>
</gene>
<keyword evidence="6" id="KW-0539">Nucleus</keyword>
<protein>
    <recommendedName>
        <fullName evidence="8">Histone deacetylase complex subunit SAP30 Sin3 binding domain-containing protein</fullName>
    </recommendedName>
</protein>
<comment type="subcellular location">
    <subcellularLocation>
        <location evidence="1">Nucleus</location>
    </subcellularLocation>
</comment>
<feature type="compositionally biased region" description="Acidic residues" evidence="7">
    <location>
        <begin position="207"/>
        <end position="229"/>
    </location>
</feature>
<dbReference type="PANTHER" id="PTHR13286:SF6">
    <property type="entry name" value="HISTONE DEACETYLASE COMPLEX SUBUNIT SAP30L-RELATED"/>
    <property type="match status" value="1"/>
</dbReference>
<dbReference type="GO" id="GO:0006355">
    <property type="term" value="P:regulation of DNA-templated transcription"/>
    <property type="evidence" value="ECO:0007669"/>
    <property type="project" value="TreeGrafter"/>
</dbReference>
<feature type="compositionally biased region" description="Basic and acidic residues" evidence="7">
    <location>
        <begin position="129"/>
        <end position="150"/>
    </location>
</feature>
<dbReference type="GO" id="GO:0003712">
    <property type="term" value="F:transcription coregulator activity"/>
    <property type="evidence" value="ECO:0007669"/>
    <property type="project" value="TreeGrafter"/>
</dbReference>
<accession>A0A7R9T3B9</accession>
<evidence type="ECO:0000256" key="2">
    <source>
        <dbReference type="ARBA" id="ARBA00006283"/>
    </source>
</evidence>
<keyword evidence="3" id="KW-0678">Repressor</keyword>
<feature type="compositionally biased region" description="Basic and acidic residues" evidence="7">
    <location>
        <begin position="11"/>
        <end position="28"/>
    </location>
</feature>
<evidence type="ECO:0000256" key="1">
    <source>
        <dbReference type="ARBA" id="ARBA00004123"/>
    </source>
</evidence>
<organism evidence="9">
    <name type="scientific">Ostreococcus sp. 'lucimarinus'</name>
    <dbReference type="NCBI Taxonomy" id="242159"/>
    <lineage>
        <taxon>Eukaryota</taxon>
        <taxon>Viridiplantae</taxon>
        <taxon>Chlorophyta</taxon>
        <taxon>Mamiellophyceae</taxon>
        <taxon>Mamiellales</taxon>
        <taxon>Bathycoccaceae</taxon>
        <taxon>Ostreococcus</taxon>
    </lineage>
</organism>
<feature type="compositionally biased region" description="Acidic residues" evidence="7">
    <location>
        <begin position="84"/>
        <end position="111"/>
    </location>
</feature>
<feature type="compositionally biased region" description="Basic residues" evidence="7">
    <location>
        <begin position="119"/>
        <end position="128"/>
    </location>
</feature>
<dbReference type="InterPro" id="IPR024145">
    <property type="entry name" value="His_deAcase_SAP30/SAP30L"/>
</dbReference>
<name>A0A7R9T3B9_9CHLO</name>
<evidence type="ECO:0000256" key="4">
    <source>
        <dbReference type="ARBA" id="ARBA00023015"/>
    </source>
</evidence>
<evidence type="ECO:0000313" key="9">
    <source>
        <dbReference type="EMBL" id="CAD8223677.1"/>
    </source>
</evidence>
<dbReference type="GO" id="GO:0000118">
    <property type="term" value="C:histone deacetylase complex"/>
    <property type="evidence" value="ECO:0007669"/>
    <property type="project" value="TreeGrafter"/>
</dbReference>
<keyword evidence="4" id="KW-0805">Transcription regulation</keyword>
<dbReference type="Pfam" id="PF13867">
    <property type="entry name" value="SAP30_Sin3_bdg"/>
    <property type="match status" value="1"/>
</dbReference>
<evidence type="ECO:0000256" key="5">
    <source>
        <dbReference type="ARBA" id="ARBA00023163"/>
    </source>
</evidence>
<evidence type="ECO:0000259" key="8">
    <source>
        <dbReference type="Pfam" id="PF13867"/>
    </source>
</evidence>
<feature type="compositionally biased region" description="Basic and acidic residues" evidence="7">
    <location>
        <begin position="38"/>
        <end position="49"/>
    </location>
</feature>
<dbReference type="PANTHER" id="PTHR13286">
    <property type="entry name" value="SAP30"/>
    <property type="match status" value="1"/>
</dbReference>
<feature type="compositionally biased region" description="Low complexity" evidence="7">
    <location>
        <begin position="1"/>
        <end position="10"/>
    </location>
</feature>
<keyword evidence="5" id="KW-0804">Transcription</keyword>
<dbReference type="EMBL" id="HBDX01005107">
    <property type="protein sequence ID" value="CAD8223677.1"/>
    <property type="molecule type" value="Transcribed_RNA"/>
</dbReference>
<evidence type="ECO:0000256" key="7">
    <source>
        <dbReference type="SAM" id="MobiDB-lite"/>
    </source>
</evidence>
<dbReference type="Gene3D" id="6.10.160.20">
    <property type="match status" value="1"/>
</dbReference>
<feature type="region of interest" description="Disordered" evidence="7">
    <location>
        <begin position="1"/>
        <end position="272"/>
    </location>
</feature>
<dbReference type="AlphaFoldDB" id="A0A7R9T3B9"/>
<reference evidence="9" key="1">
    <citation type="submission" date="2021-01" db="EMBL/GenBank/DDBJ databases">
        <authorList>
            <person name="Corre E."/>
            <person name="Pelletier E."/>
            <person name="Niang G."/>
            <person name="Scheremetjew M."/>
            <person name="Finn R."/>
            <person name="Kale V."/>
            <person name="Holt S."/>
            <person name="Cochrane G."/>
            <person name="Meng A."/>
            <person name="Brown T."/>
            <person name="Cohen L."/>
        </authorList>
    </citation>
    <scope>NUCLEOTIDE SEQUENCE</scope>
    <source>
        <strain evidence="9">Clade-A-BCC118000</strain>
    </source>
</reference>
<evidence type="ECO:0000256" key="3">
    <source>
        <dbReference type="ARBA" id="ARBA00022491"/>
    </source>
</evidence>
<comment type="similarity">
    <text evidence="2">Belongs to the SAP30 family.</text>
</comment>
<feature type="domain" description="Histone deacetylase complex subunit SAP30 Sin3 binding" evidence="8">
    <location>
        <begin position="277"/>
        <end position="330"/>
    </location>
</feature>
<dbReference type="InterPro" id="IPR025718">
    <property type="entry name" value="SAP30_Sin3-bd"/>
</dbReference>
<proteinExistence type="inferred from homology"/>
<feature type="compositionally biased region" description="Basic and acidic residues" evidence="7">
    <location>
        <begin position="56"/>
        <end position="83"/>
    </location>
</feature>
<feature type="compositionally biased region" description="Basic and acidic residues" evidence="7">
    <location>
        <begin position="182"/>
        <end position="192"/>
    </location>
</feature>
<evidence type="ECO:0000256" key="6">
    <source>
        <dbReference type="ARBA" id="ARBA00023242"/>
    </source>
</evidence>
<sequence>MDDLLGAAGVDARDDGREDDDDRGRAIDGDDDDDDDGTREASDGRRAEEDASGSDSRAKGARDGGESGETRREEDDEGGRDPGREDDDDDEDVMDAECGEEEEGSDGDAREEDQGNKTNARKRGRKPKAANEEGARGDADAEASLPKRTEVTITGNARTKAELIGMKGVVKKSLPSGGWHRLVLENGREVRVRRSALTASETGRGDEEGEQGEDDDDEDDEDEDDDDDKDNMATRARRPTRVPGNGPPSQAAAAAMKRLQERRRSARPNCQSNFERLTLSTLQKYKKAYEMEANPETDGDKNALVHEVGKHFMQQKLDEQKVLQAFMCAVADTTQIG</sequence>